<keyword evidence="6 8" id="KW-0863">Zinc-finger</keyword>
<dbReference type="FunFam" id="2.30.29.30:FF:000080">
    <property type="entry name" value="Arf-GAP with dual PH domain-containing protein 1"/>
    <property type="match status" value="1"/>
</dbReference>
<dbReference type="InterPro" id="IPR038508">
    <property type="entry name" value="ArfGAP_dom_sf"/>
</dbReference>
<dbReference type="PROSITE" id="PS50003">
    <property type="entry name" value="PH_DOMAIN"/>
    <property type="match status" value="2"/>
</dbReference>
<gene>
    <name evidence="12" type="primary">LOC108680779</name>
</gene>
<evidence type="ECO:0000259" key="9">
    <source>
        <dbReference type="PROSITE" id="PS50003"/>
    </source>
</evidence>
<sequence>MTDRNAKRLLELLRQPGNDECADCGLKGPEWASYNLGVFLCTTCATGHRKIGSHISKVKSLKLGKWEDPEVEVLESGGNRLVAKKTERFVPACYRRPKPGDPHVLIEQWIRAKYERREFETDTCKDYTRGEMRGHLMKKAKDENKYFPRYFILSEAENCLKYFPKEGAKEPKATIPLSEMNVCLAPAKMHQDNGLQISYIVEGSTRHVYLYHESGHVIINWYMAIRSAKLNRFMVAYPSASETELVPFLCTDFALEGYLSKTGPSEADGYRKRWFILDHRKLMYHTGQMDAYPKGEIFLGHKDDGYAVELGAPKNCKDQGFTFHLVTPERTFVFSASCREERDAWMAALTAVLARPLRPQDNLMAVSLVRKRAGKFSLDIFSLAQ</sequence>
<dbReference type="SMART" id="SM00233">
    <property type="entry name" value="PH"/>
    <property type="match status" value="2"/>
</dbReference>
<dbReference type="CDD" id="cd13252">
    <property type="entry name" value="PH1_ADAP"/>
    <property type="match status" value="1"/>
</dbReference>
<dbReference type="GO" id="GO:0008270">
    <property type="term" value="F:zinc ion binding"/>
    <property type="evidence" value="ECO:0007669"/>
    <property type="project" value="UniProtKB-KW"/>
</dbReference>
<organism evidence="11 12">
    <name type="scientific">Hyalella azteca</name>
    <name type="common">Amphipod</name>
    <dbReference type="NCBI Taxonomy" id="294128"/>
    <lineage>
        <taxon>Eukaryota</taxon>
        <taxon>Metazoa</taxon>
        <taxon>Ecdysozoa</taxon>
        <taxon>Arthropoda</taxon>
        <taxon>Crustacea</taxon>
        <taxon>Multicrustacea</taxon>
        <taxon>Malacostraca</taxon>
        <taxon>Eumalacostraca</taxon>
        <taxon>Peracarida</taxon>
        <taxon>Amphipoda</taxon>
        <taxon>Senticaudata</taxon>
        <taxon>Talitrida</taxon>
        <taxon>Talitroidea</taxon>
        <taxon>Hyalellidae</taxon>
        <taxon>Hyalella</taxon>
    </lineage>
</organism>
<dbReference type="KEGG" id="hazt:108680779"/>
<dbReference type="GO" id="GO:0005886">
    <property type="term" value="C:plasma membrane"/>
    <property type="evidence" value="ECO:0007669"/>
    <property type="project" value="TreeGrafter"/>
</dbReference>
<dbReference type="Pfam" id="PF00169">
    <property type="entry name" value="PH"/>
    <property type="match status" value="2"/>
</dbReference>
<dbReference type="GO" id="GO:1902936">
    <property type="term" value="F:phosphatidylinositol bisphosphate binding"/>
    <property type="evidence" value="ECO:0007669"/>
    <property type="project" value="InterPro"/>
</dbReference>
<dbReference type="InterPro" id="IPR037851">
    <property type="entry name" value="PH2_ADAP"/>
</dbReference>
<dbReference type="PANTHER" id="PTHR46021">
    <property type="entry name" value="ARF-GAP WITH DUAL PH DOMAIN-CONTAINING PROTEIN 1-LIKE PROTEIN"/>
    <property type="match status" value="1"/>
</dbReference>
<dbReference type="SUPFAM" id="SSF57863">
    <property type="entry name" value="ArfGap/RecO-like zinc finger"/>
    <property type="match status" value="1"/>
</dbReference>
<proteinExistence type="predicted"/>
<keyword evidence="11" id="KW-1185">Reference proteome</keyword>
<keyword evidence="3" id="KW-0963">Cytoplasm</keyword>
<name>A0A8B7PIK2_HYAAZ</name>
<dbReference type="Gene3D" id="1.10.220.150">
    <property type="entry name" value="Arf GTPase activating protein"/>
    <property type="match status" value="1"/>
</dbReference>
<protein>
    <submittedName>
        <fullName evidence="12">Arf-GAP with dual PH domain-containing protein 1</fullName>
    </submittedName>
</protein>
<dbReference type="CDD" id="cd01251">
    <property type="entry name" value="PH2_ADAP"/>
    <property type="match status" value="1"/>
</dbReference>
<evidence type="ECO:0000256" key="1">
    <source>
        <dbReference type="ARBA" id="ARBA00004496"/>
    </source>
</evidence>
<feature type="domain" description="PH" evidence="9">
    <location>
        <begin position="252"/>
        <end position="354"/>
    </location>
</feature>
<dbReference type="GO" id="GO:0005547">
    <property type="term" value="F:phosphatidylinositol-3,4,5-trisphosphate binding"/>
    <property type="evidence" value="ECO:0007669"/>
    <property type="project" value="TreeGrafter"/>
</dbReference>
<keyword evidence="5" id="KW-0677">Repeat</keyword>
<keyword evidence="7" id="KW-0862">Zinc</keyword>
<dbReference type="PANTHER" id="PTHR46021:SF2">
    <property type="entry name" value="ARF-GAP WITH DUAL PH DOMAIN-CONTAINING PROTEIN 1"/>
    <property type="match status" value="1"/>
</dbReference>
<comment type="subcellular location">
    <subcellularLocation>
        <location evidence="1">Cytoplasm</location>
    </subcellularLocation>
</comment>
<dbReference type="OrthoDB" id="10266696at2759"/>
<keyword evidence="4" id="KW-0479">Metal-binding</keyword>
<dbReference type="GO" id="GO:0005096">
    <property type="term" value="F:GTPase activator activity"/>
    <property type="evidence" value="ECO:0007669"/>
    <property type="project" value="UniProtKB-KW"/>
</dbReference>
<evidence type="ECO:0000313" key="12">
    <source>
        <dbReference type="RefSeq" id="XP_018025166.2"/>
    </source>
</evidence>
<dbReference type="CDD" id="cd08832">
    <property type="entry name" value="ArfGap_ADAP"/>
    <property type="match status" value="1"/>
</dbReference>
<evidence type="ECO:0000256" key="4">
    <source>
        <dbReference type="ARBA" id="ARBA00022723"/>
    </source>
</evidence>
<dbReference type="AlphaFoldDB" id="A0A8B7PIK2"/>
<accession>A0A8B7PIK2</accession>
<dbReference type="RefSeq" id="XP_018025166.2">
    <property type="nucleotide sequence ID" value="XM_018169677.2"/>
</dbReference>
<evidence type="ECO:0000256" key="2">
    <source>
        <dbReference type="ARBA" id="ARBA00022468"/>
    </source>
</evidence>
<dbReference type="SMART" id="SM00105">
    <property type="entry name" value="ArfGap"/>
    <property type="match status" value="1"/>
</dbReference>
<dbReference type="InterPro" id="IPR001849">
    <property type="entry name" value="PH_domain"/>
</dbReference>
<dbReference type="GO" id="GO:0005737">
    <property type="term" value="C:cytoplasm"/>
    <property type="evidence" value="ECO:0007669"/>
    <property type="project" value="UniProtKB-SubCell"/>
</dbReference>
<dbReference type="InterPro" id="IPR037849">
    <property type="entry name" value="PH1_ADAP"/>
</dbReference>
<dbReference type="InterPro" id="IPR011993">
    <property type="entry name" value="PH-like_dom_sf"/>
</dbReference>
<dbReference type="PROSITE" id="PS50115">
    <property type="entry name" value="ARFGAP"/>
    <property type="match status" value="1"/>
</dbReference>
<dbReference type="InterPro" id="IPR052589">
    <property type="entry name" value="Arf-GAP_dual-PH_domain"/>
</dbReference>
<evidence type="ECO:0000256" key="5">
    <source>
        <dbReference type="ARBA" id="ARBA00022737"/>
    </source>
</evidence>
<feature type="domain" description="Arf-GAP" evidence="10">
    <location>
        <begin position="7"/>
        <end position="119"/>
    </location>
</feature>
<dbReference type="SUPFAM" id="SSF50729">
    <property type="entry name" value="PH domain-like"/>
    <property type="match status" value="2"/>
</dbReference>
<evidence type="ECO:0000256" key="3">
    <source>
        <dbReference type="ARBA" id="ARBA00022490"/>
    </source>
</evidence>
<evidence type="ECO:0000256" key="8">
    <source>
        <dbReference type="PROSITE-ProRule" id="PRU00288"/>
    </source>
</evidence>
<evidence type="ECO:0000256" key="6">
    <source>
        <dbReference type="ARBA" id="ARBA00022771"/>
    </source>
</evidence>
<dbReference type="InterPro" id="IPR001164">
    <property type="entry name" value="ArfGAP_dom"/>
</dbReference>
<dbReference type="GeneID" id="108680779"/>
<dbReference type="Pfam" id="PF01412">
    <property type="entry name" value="ArfGap"/>
    <property type="match status" value="1"/>
</dbReference>
<dbReference type="PRINTS" id="PR00405">
    <property type="entry name" value="REVINTRACTNG"/>
</dbReference>
<dbReference type="Gene3D" id="2.30.29.30">
    <property type="entry name" value="Pleckstrin-homology domain (PH domain)/Phosphotyrosine-binding domain (PTB)"/>
    <property type="match status" value="2"/>
</dbReference>
<keyword evidence="2" id="KW-0343">GTPase activation</keyword>
<dbReference type="Proteomes" id="UP000694843">
    <property type="component" value="Unplaced"/>
</dbReference>
<dbReference type="OMA" id="YYNRNDA"/>
<evidence type="ECO:0000313" key="11">
    <source>
        <dbReference type="Proteomes" id="UP000694843"/>
    </source>
</evidence>
<reference evidence="12" key="1">
    <citation type="submission" date="2025-08" db="UniProtKB">
        <authorList>
            <consortium name="RefSeq"/>
        </authorList>
    </citation>
    <scope>IDENTIFICATION</scope>
    <source>
        <tissue evidence="12">Whole organism</tissue>
    </source>
</reference>
<dbReference type="FunFam" id="2.30.29.30:FF:000099">
    <property type="entry name" value="Arf-GAP with dual PH domain-containing protein 1"/>
    <property type="match status" value="1"/>
</dbReference>
<dbReference type="InterPro" id="IPR037278">
    <property type="entry name" value="ARFGAP/RecO"/>
</dbReference>
<feature type="domain" description="PH" evidence="9">
    <location>
        <begin position="129"/>
        <end position="230"/>
    </location>
</feature>
<evidence type="ECO:0000256" key="7">
    <source>
        <dbReference type="ARBA" id="ARBA00022833"/>
    </source>
</evidence>
<evidence type="ECO:0000259" key="10">
    <source>
        <dbReference type="PROSITE" id="PS50115"/>
    </source>
</evidence>